<gene>
    <name evidence="2" type="ORF">C1SCF055_LOCUS28288</name>
</gene>
<dbReference type="AlphaFoldDB" id="A0A9P1D2S9"/>
<evidence type="ECO:0000256" key="1">
    <source>
        <dbReference type="SAM" id="MobiDB-lite"/>
    </source>
</evidence>
<dbReference type="EMBL" id="CAMXCT030003086">
    <property type="protein sequence ID" value="CAL4789636.1"/>
    <property type="molecule type" value="Genomic_DNA"/>
</dbReference>
<organism evidence="2">
    <name type="scientific">Cladocopium goreaui</name>
    <dbReference type="NCBI Taxonomy" id="2562237"/>
    <lineage>
        <taxon>Eukaryota</taxon>
        <taxon>Sar</taxon>
        <taxon>Alveolata</taxon>
        <taxon>Dinophyceae</taxon>
        <taxon>Suessiales</taxon>
        <taxon>Symbiodiniaceae</taxon>
        <taxon>Cladocopium</taxon>
    </lineage>
</organism>
<dbReference type="EMBL" id="CAMXCT020003086">
    <property type="protein sequence ID" value="CAL1155699.1"/>
    <property type="molecule type" value="Genomic_DNA"/>
</dbReference>
<accession>A0A9P1D2S9</accession>
<keyword evidence="4" id="KW-1185">Reference proteome</keyword>
<feature type="region of interest" description="Disordered" evidence="1">
    <location>
        <begin position="1"/>
        <end position="56"/>
    </location>
</feature>
<evidence type="ECO:0000313" key="4">
    <source>
        <dbReference type="Proteomes" id="UP001152797"/>
    </source>
</evidence>
<evidence type="ECO:0000313" key="3">
    <source>
        <dbReference type="EMBL" id="CAL1155699.1"/>
    </source>
</evidence>
<proteinExistence type="predicted"/>
<feature type="compositionally biased region" description="Polar residues" evidence="1">
    <location>
        <begin position="47"/>
        <end position="56"/>
    </location>
</feature>
<dbReference type="PROSITE" id="PS50890">
    <property type="entry name" value="PUA"/>
    <property type="match status" value="1"/>
</dbReference>
<comment type="caution">
    <text evidence="2">The sequence shown here is derived from an EMBL/GenBank/DDBJ whole genome shotgun (WGS) entry which is preliminary data.</text>
</comment>
<dbReference type="Proteomes" id="UP001152797">
    <property type="component" value="Unassembled WGS sequence"/>
</dbReference>
<evidence type="ECO:0000313" key="2">
    <source>
        <dbReference type="EMBL" id="CAI4002324.1"/>
    </source>
</evidence>
<reference evidence="2" key="1">
    <citation type="submission" date="2022-10" db="EMBL/GenBank/DDBJ databases">
        <authorList>
            <person name="Chen Y."/>
            <person name="Dougan E. K."/>
            <person name="Chan C."/>
            <person name="Rhodes N."/>
            <person name="Thang M."/>
        </authorList>
    </citation>
    <scope>NUCLEOTIDE SEQUENCE</scope>
</reference>
<dbReference type="EMBL" id="CAMXCT010003086">
    <property type="protein sequence ID" value="CAI4002324.1"/>
    <property type="molecule type" value="Genomic_DNA"/>
</dbReference>
<protein>
    <submittedName>
        <fullName evidence="2">Uncharacterized protein</fullName>
    </submittedName>
</protein>
<sequence length="240" mass="26887">MAGADPSSLRYTASKCPRSHQRASGSEPYPTYSSPSGSLPCKAEKTPPSTQSTAVSNSQFQDLAIEDMEHWGILRRFDPRQIAMDLISEGKTGWEPDDSKPSTENLSNFFLRYTLGRGDQPLTMQAKGLETWPQTYEATLVTCLSAEVYVGRGLSEMHAKRMAAAQFFRDEEVRKVFPLLPATQAHIRSKAVLYTEEKRECKAHGVSPDAMRDIVARRIADVLECFHDMGYRTDIWDGNC</sequence>
<name>A0A9P1D2S9_9DINO</name>
<reference evidence="3" key="2">
    <citation type="submission" date="2024-04" db="EMBL/GenBank/DDBJ databases">
        <authorList>
            <person name="Chen Y."/>
            <person name="Shah S."/>
            <person name="Dougan E. K."/>
            <person name="Thang M."/>
            <person name="Chan C."/>
        </authorList>
    </citation>
    <scope>NUCLEOTIDE SEQUENCE [LARGE SCALE GENOMIC DNA]</scope>
</reference>